<keyword evidence="1" id="KW-0812">Transmembrane</keyword>
<protein>
    <submittedName>
        <fullName evidence="2">Uncharacterized protein</fullName>
    </submittedName>
</protein>
<proteinExistence type="predicted"/>
<evidence type="ECO:0000313" key="3">
    <source>
        <dbReference type="Proteomes" id="UP001056336"/>
    </source>
</evidence>
<feature type="transmembrane region" description="Helical" evidence="1">
    <location>
        <begin position="36"/>
        <end position="57"/>
    </location>
</feature>
<reference evidence="2" key="1">
    <citation type="journal article" date="2018" name="Int. J. Syst. Evol. Microbiol.">
        <title>Jatrophihabitans telluris sp. nov., isolated from sediment soil of lava forest wetlands and the emended description of the genus Jatrophihabitans.</title>
        <authorList>
            <person name="Lee K.C."/>
            <person name="Suh M.K."/>
            <person name="Eom M.K."/>
            <person name="Kim K.K."/>
            <person name="Kim J.S."/>
            <person name="Kim D.S."/>
            <person name="Ko S.H."/>
            <person name="Shin Y.K."/>
            <person name="Lee J.S."/>
        </authorList>
    </citation>
    <scope>NUCLEOTIDE SEQUENCE</scope>
    <source>
        <strain evidence="2">N237</strain>
    </source>
</reference>
<dbReference type="Proteomes" id="UP001056336">
    <property type="component" value="Chromosome"/>
</dbReference>
<keyword evidence="1" id="KW-1133">Transmembrane helix</keyword>
<evidence type="ECO:0000256" key="1">
    <source>
        <dbReference type="SAM" id="Phobius"/>
    </source>
</evidence>
<dbReference type="EMBL" id="CP097332">
    <property type="protein sequence ID" value="UQX87979.1"/>
    <property type="molecule type" value="Genomic_DNA"/>
</dbReference>
<name>A0ABY4QWH5_9ACTN</name>
<evidence type="ECO:0000313" key="2">
    <source>
        <dbReference type="EMBL" id="UQX87979.1"/>
    </source>
</evidence>
<organism evidence="2 3">
    <name type="scientific">Jatrophihabitans telluris</name>
    <dbReference type="NCBI Taxonomy" id="2038343"/>
    <lineage>
        <taxon>Bacteria</taxon>
        <taxon>Bacillati</taxon>
        <taxon>Actinomycetota</taxon>
        <taxon>Actinomycetes</taxon>
        <taxon>Jatrophihabitantales</taxon>
        <taxon>Jatrophihabitantaceae</taxon>
        <taxon>Jatrophihabitans</taxon>
    </lineage>
</organism>
<sequence length="82" mass="8664">MFRPSVLVLAALLTSPAIYSAFVTGSMSVSTALVRFLIALPVSAIMVVGFNGMTSAYQQQAKRARLQKAIDGRANADSSTRA</sequence>
<gene>
    <name evidence="2" type="ORF">M6D93_16990</name>
</gene>
<dbReference type="RefSeq" id="WP_249771034.1">
    <property type="nucleotide sequence ID" value="NZ_CP097332.1"/>
</dbReference>
<accession>A0ABY4QWH5</accession>
<reference evidence="2" key="2">
    <citation type="submission" date="2022-05" db="EMBL/GenBank/DDBJ databases">
        <authorList>
            <person name="Kim J.-S."/>
            <person name="Lee K."/>
            <person name="Suh M."/>
            <person name="Eom M."/>
            <person name="Kim J.-S."/>
            <person name="Kim D.-S."/>
            <person name="Ko S.-H."/>
            <person name="Shin Y."/>
            <person name="Lee J.-S."/>
        </authorList>
    </citation>
    <scope>NUCLEOTIDE SEQUENCE</scope>
    <source>
        <strain evidence="2">N237</strain>
    </source>
</reference>
<keyword evidence="1" id="KW-0472">Membrane</keyword>
<keyword evidence="3" id="KW-1185">Reference proteome</keyword>